<sequence>MIKTYYDAEVSYLKENFAYVLVIGTTDVSLIPGITIAGATPELTHFTPAADAEYVILGKCKSINTIPVSPNGIPTPALLTRASLSFINPLKLVVNAGSRIIPKIPFIDLHGEPGKDIRRQALTIQKTNEILENGIRLGEELSNNFKLIVIGESIPAGTTTAMATLLALGYDAMGKVSSASPENPKELKRKVVEEALRNLPPDLIGKIAKVSDPVLLGVAGISLGFKGKILLAGGTQMIAASAIIKEFDKNKLQDITIGTTKWVVEDRSADMLGLSRQVNVKVLASMIDLTISAFDGIRAYEKGYVKEGVGAGGASIMAFMRGITNDMLVKRIDEYYSHLVSNLKGSNIS</sequence>
<dbReference type="HAMAP" id="MF_01086">
    <property type="entry name" value="UPF0284"/>
    <property type="match status" value="1"/>
</dbReference>
<dbReference type="NCBIfam" id="NF003368">
    <property type="entry name" value="PRK04447.1-1"/>
    <property type="match status" value="1"/>
</dbReference>
<evidence type="ECO:0000313" key="2">
    <source>
        <dbReference type="EMBL" id="WWQ61502.1"/>
    </source>
</evidence>
<dbReference type="GO" id="GO:0008939">
    <property type="term" value="F:nicotinate-nucleotide-dimethylbenzimidazole phosphoribosyltransferase activity"/>
    <property type="evidence" value="ECO:0007669"/>
    <property type="project" value="InterPro"/>
</dbReference>
<dbReference type="Proteomes" id="UP001432202">
    <property type="component" value="Chromosome"/>
</dbReference>
<evidence type="ECO:0000313" key="3">
    <source>
        <dbReference type="Proteomes" id="UP001432202"/>
    </source>
</evidence>
<dbReference type="Gene3D" id="3.40.50.10210">
    <property type="match status" value="1"/>
</dbReference>
<reference evidence="2 3" key="1">
    <citation type="submission" date="2024-02" db="EMBL/GenBank/DDBJ databases">
        <title>STSV induces naive adaptation in Sulfolobus.</title>
        <authorList>
            <person name="Xiang X."/>
            <person name="Song M."/>
        </authorList>
    </citation>
    <scope>NUCLEOTIDE SEQUENCE [LARGE SCALE GENOMIC DNA]</scope>
    <source>
        <strain evidence="2 3">RT2</strain>
    </source>
</reference>
<dbReference type="InterPro" id="IPR002805">
    <property type="entry name" value="Nict_dMeBzImd_PRibTrfase_arc"/>
</dbReference>
<dbReference type="AlphaFoldDB" id="A0AAX4L3J3"/>
<keyword evidence="3" id="KW-1185">Reference proteome</keyword>
<comment type="similarity">
    <text evidence="1">Belongs to the UPF0284 family.</text>
</comment>
<organism evidence="2 3">
    <name type="scientific">Sulfolobus tengchongensis</name>
    <dbReference type="NCBI Taxonomy" id="207809"/>
    <lineage>
        <taxon>Archaea</taxon>
        <taxon>Thermoproteota</taxon>
        <taxon>Thermoprotei</taxon>
        <taxon>Sulfolobales</taxon>
        <taxon>Sulfolobaceae</taxon>
        <taxon>Sulfolobus</taxon>
    </lineage>
</organism>
<dbReference type="Pfam" id="PF02277">
    <property type="entry name" value="DBI_PRT"/>
    <property type="match status" value="1"/>
</dbReference>
<dbReference type="EMBL" id="CP146016">
    <property type="protein sequence ID" value="WWQ61502.1"/>
    <property type="molecule type" value="Genomic_DNA"/>
</dbReference>
<accession>A0AAX4L3J3</accession>
<evidence type="ECO:0000256" key="1">
    <source>
        <dbReference type="HAMAP-Rule" id="MF_01086"/>
    </source>
</evidence>
<protein>
    <recommendedName>
        <fullName evidence="1">UPF0284 protein V6M85_05360</fullName>
    </recommendedName>
</protein>
<name>A0AAX4L3J3_9CREN</name>
<dbReference type="SUPFAM" id="SSF52733">
    <property type="entry name" value="Nicotinate mononucleotide:5,6-dimethylbenzimidazole phosphoribosyltransferase (CobT)"/>
    <property type="match status" value="1"/>
</dbReference>
<dbReference type="PANTHER" id="PTHR38811:SF1">
    <property type="entry name" value="UPF0284 PROTEIN SLL1500"/>
    <property type="match status" value="1"/>
</dbReference>
<dbReference type="RefSeq" id="WP_338603936.1">
    <property type="nucleotide sequence ID" value="NZ_CP146016.1"/>
</dbReference>
<dbReference type="GeneID" id="89336174"/>
<dbReference type="NCBIfam" id="TIGR00303">
    <property type="entry name" value="nicotinate mononucleotide-dependent phosphoribosyltransferase CobT"/>
    <property type="match status" value="1"/>
</dbReference>
<proteinExistence type="inferred from homology"/>
<dbReference type="PANTHER" id="PTHR38811">
    <property type="match status" value="1"/>
</dbReference>
<gene>
    <name evidence="2" type="ORF">V6M85_05360</name>
</gene>
<dbReference type="NCBIfam" id="NF003372">
    <property type="entry name" value="PRK04447.1-5"/>
    <property type="match status" value="1"/>
</dbReference>
<dbReference type="CDD" id="cd02439">
    <property type="entry name" value="DMB-PRT_CobT"/>
    <property type="match status" value="1"/>
</dbReference>
<dbReference type="InterPro" id="IPR036087">
    <property type="entry name" value="Nict_dMeBzImd_PRibTrfase_sf"/>
</dbReference>
<dbReference type="InterPro" id="IPR003200">
    <property type="entry name" value="Nict_dMeBzImd_PRibTrfase"/>
</dbReference>